<keyword evidence="3" id="KW-0408">Iron</keyword>
<proteinExistence type="predicted"/>
<evidence type="ECO:0000256" key="1">
    <source>
        <dbReference type="ARBA" id="ARBA00022617"/>
    </source>
</evidence>
<dbReference type="AlphaFoldDB" id="E6QJ13"/>
<dbReference type="SUPFAM" id="SSF46626">
    <property type="entry name" value="Cytochrome c"/>
    <property type="match status" value="1"/>
</dbReference>
<dbReference type="GO" id="GO:0020037">
    <property type="term" value="F:heme binding"/>
    <property type="evidence" value="ECO:0007669"/>
    <property type="project" value="InterPro"/>
</dbReference>
<dbReference type="PROSITE" id="PS51007">
    <property type="entry name" value="CYTC"/>
    <property type="match status" value="1"/>
</dbReference>
<dbReference type="Gene3D" id="1.10.760.10">
    <property type="entry name" value="Cytochrome c-like domain"/>
    <property type="match status" value="1"/>
</dbReference>
<name>E6QJ13_9ZZZZ</name>
<reference evidence="5" key="1">
    <citation type="submission" date="2009-10" db="EMBL/GenBank/DDBJ databases">
        <title>Diversity of trophic interactions inside an arsenic-rich microbial ecosystem.</title>
        <authorList>
            <person name="Bertin P.N."/>
            <person name="Heinrich-Salmeron A."/>
            <person name="Pelletier E."/>
            <person name="Goulhen-Chollet F."/>
            <person name="Arsene-Ploetze F."/>
            <person name="Gallien S."/>
            <person name="Calteau A."/>
            <person name="Vallenet D."/>
            <person name="Casiot C."/>
            <person name="Chane-Woon-Ming B."/>
            <person name="Giloteaux L."/>
            <person name="Barakat M."/>
            <person name="Bonnefoy V."/>
            <person name="Bruneel O."/>
            <person name="Chandler M."/>
            <person name="Cleiss J."/>
            <person name="Duran R."/>
            <person name="Elbaz-Poulichet F."/>
            <person name="Fonknechten N."/>
            <person name="Lauga B."/>
            <person name="Mornico D."/>
            <person name="Ortet P."/>
            <person name="Schaeffer C."/>
            <person name="Siguier P."/>
            <person name="Alexander Thil Smith A."/>
            <person name="Van Dorsselaer A."/>
            <person name="Weissenbach J."/>
            <person name="Medigue C."/>
            <person name="Le Paslier D."/>
        </authorList>
    </citation>
    <scope>NUCLEOTIDE SEQUENCE</scope>
</reference>
<dbReference type="InterPro" id="IPR009056">
    <property type="entry name" value="Cyt_c-like_dom"/>
</dbReference>
<gene>
    <name evidence="5" type="ORF">CARN6_0555</name>
</gene>
<accession>E6QJ13</accession>
<dbReference type="GO" id="GO:0009055">
    <property type="term" value="F:electron transfer activity"/>
    <property type="evidence" value="ECO:0007669"/>
    <property type="project" value="InterPro"/>
</dbReference>
<comment type="caution">
    <text evidence="5">The sequence shown here is derived from an EMBL/GenBank/DDBJ whole genome shotgun (WGS) entry which is preliminary data.</text>
</comment>
<evidence type="ECO:0000313" key="5">
    <source>
        <dbReference type="EMBL" id="CBI07229.1"/>
    </source>
</evidence>
<organism evidence="5">
    <name type="scientific">mine drainage metagenome</name>
    <dbReference type="NCBI Taxonomy" id="410659"/>
    <lineage>
        <taxon>unclassified sequences</taxon>
        <taxon>metagenomes</taxon>
        <taxon>ecological metagenomes</taxon>
    </lineage>
</organism>
<keyword evidence="1" id="KW-0349">Heme</keyword>
<sequence length="194" mass="21245">MIRALLGIVVGLVLCPVLVYLWFTQGNPPVAVADPPLPFERQITHIPLHARIHRDMPKTVPIAADEATFVAGAHIYREQCAFCHGLHGSSSNVGQHMFPHVPQLWEKHREGVVGVSDDPAGETYWKVANGIRLTGMPAYDHILTETEMWQVSVLLANADKPLPPAALLLLKQPLQFDTPTATSLPAMSAKPMAK</sequence>
<dbReference type="EMBL" id="CABQ01000081">
    <property type="protein sequence ID" value="CBI07229.1"/>
    <property type="molecule type" value="Genomic_DNA"/>
</dbReference>
<dbReference type="InterPro" id="IPR036909">
    <property type="entry name" value="Cyt_c-like_dom_sf"/>
</dbReference>
<dbReference type="GO" id="GO:0046872">
    <property type="term" value="F:metal ion binding"/>
    <property type="evidence" value="ECO:0007669"/>
    <property type="project" value="UniProtKB-KW"/>
</dbReference>
<protein>
    <recommendedName>
        <fullName evidence="4">Cytochrome c domain-containing protein</fullName>
    </recommendedName>
</protein>
<evidence type="ECO:0000259" key="4">
    <source>
        <dbReference type="PROSITE" id="PS51007"/>
    </source>
</evidence>
<evidence type="ECO:0000256" key="2">
    <source>
        <dbReference type="ARBA" id="ARBA00022723"/>
    </source>
</evidence>
<evidence type="ECO:0000256" key="3">
    <source>
        <dbReference type="ARBA" id="ARBA00023004"/>
    </source>
</evidence>
<feature type="domain" description="Cytochrome c" evidence="4">
    <location>
        <begin position="67"/>
        <end position="159"/>
    </location>
</feature>
<dbReference type="Pfam" id="PF13442">
    <property type="entry name" value="Cytochrome_CBB3"/>
    <property type="match status" value="1"/>
</dbReference>
<keyword evidence="2" id="KW-0479">Metal-binding</keyword>